<dbReference type="OrthoDB" id="9794330at2"/>
<accession>A0A1R1B540</accession>
<organism evidence="5 6">
    <name type="scientific">Paenibacillus lautus</name>
    <name type="common">Bacillus lautus</name>
    <dbReference type="NCBI Taxonomy" id="1401"/>
    <lineage>
        <taxon>Bacteria</taxon>
        <taxon>Bacillati</taxon>
        <taxon>Bacillota</taxon>
        <taxon>Bacilli</taxon>
        <taxon>Bacillales</taxon>
        <taxon>Paenibacillaceae</taxon>
        <taxon>Paenibacillus</taxon>
    </lineage>
</organism>
<sequence>MKKDKEILHDHGQDLSHALKQMPDVEYFLDGATVFQQLCDGTRLRILWLLCHCEECGNNISAALGISAASVSHHLKLLKLHGLIKSRRAGKEVYYSLADNERARLVHQMIDDFFQMTCPKKGLADHNLNR</sequence>
<dbReference type="STRING" id="1401.BK123_05645"/>
<dbReference type="NCBIfam" id="NF033788">
    <property type="entry name" value="HTH_metalloreg"/>
    <property type="match status" value="1"/>
</dbReference>
<dbReference type="GO" id="GO:0003700">
    <property type="term" value="F:DNA-binding transcription factor activity"/>
    <property type="evidence" value="ECO:0007669"/>
    <property type="project" value="InterPro"/>
</dbReference>
<dbReference type="SMART" id="SM00418">
    <property type="entry name" value="HTH_ARSR"/>
    <property type="match status" value="1"/>
</dbReference>
<dbReference type="AlphaFoldDB" id="A0A1R1B540"/>
<evidence type="ECO:0000313" key="6">
    <source>
        <dbReference type="Proteomes" id="UP000187074"/>
    </source>
</evidence>
<dbReference type="PANTHER" id="PTHR43132">
    <property type="entry name" value="ARSENICAL RESISTANCE OPERON REPRESSOR ARSR-RELATED"/>
    <property type="match status" value="1"/>
</dbReference>
<reference evidence="5 6" key="1">
    <citation type="submission" date="2016-11" db="EMBL/GenBank/DDBJ databases">
        <title>Paenibacillus species isolates.</title>
        <authorList>
            <person name="Beno S.M."/>
        </authorList>
    </citation>
    <scope>NUCLEOTIDE SEQUENCE [LARGE SCALE GENOMIC DNA]</scope>
    <source>
        <strain evidence="5 6">FSL F4-0100</strain>
    </source>
</reference>
<evidence type="ECO:0000259" key="4">
    <source>
        <dbReference type="PROSITE" id="PS50987"/>
    </source>
</evidence>
<gene>
    <name evidence="5" type="ORF">BK123_05645</name>
</gene>
<proteinExistence type="predicted"/>
<dbReference type="EMBL" id="MRTF01000002">
    <property type="protein sequence ID" value="OME94618.1"/>
    <property type="molecule type" value="Genomic_DNA"/>
</dbReference>
<evidence type="ECO:0000256" key="2">
    <source>
        <dbReference type="ARBA" id="ARBA00023125"/>
    </source>
</evidence>
<dbReference type="GO" id="GO:0003677">
    <property type="term" value="F:DNA binding"/>
    <property type="evidence" value="ECO:0007669"/>
    <property type="project" value="UniProtKB-KW"/>
</dbReference>
<dbReference type="SUPFAM" id="SSF46785">
    <property type="entry name" value="Winged helix' DNA-binding domain"/>
    <property type="match status" value="1"/>
</dbReference>
<keyword evidence="3" id="KW-0804">Transcription</keyword>
<dbReference type="InterPro" id="IPR051011">
    <property type="entry name" value="Metal_resp_trans_reg"/>
</dbReference>
<dbReference type="PROSITE" id="PS50987">
    <property type="entry name" value="HTH_ARSR_2"/>
    <property type="match status" value="1"/>
</dbReference>
<dbReference type="InterPro" id="IPR036388">
    <property type="entry name" value="WH-like_DNA-bd_sf"/>
</dbReference>
<feature type="domain" description="HTH arsR-type" evidence="4">
    <location>
        <begin position="23"/>
        <end position="117"/>
    </location>
</feature>
<protein>
    <submittedName>
        <fullName evidence="5">Transcriptional regulator</fullName>
    </submittedName>
</protein>
<dbReference type="Proteomes" id="UP000187074">
    <property type="component" value="Unassembled WGS sequence"/>
</dbReference>
<dbReference type="RefSeq" id="WP_076321439.1">
    <property type="nucleotide sequence ID" value="NZ_JBCNGN010000026.1"/>
</dbReference>
<keyword evidence="2" id="KW-0238">DNA-binding</keyword>
<dbReference type="PANTHER" id="PTHR43132:SF6">
    <property type="entry name" value="HTH-TYPE TRANSCRIPTIONAL REPRESSOR CZRA"/>
    <property type="match status" value="1"/>
</dbReference>
<dbReference type="PRINTS" id="PR00778">
    <property type="entry name" value="HTHARSR"/>
</dbReference>
<comment type="caution">
    <text evidence="5">The sequence shown here is derived from an EMBL/GenBank/DDBJ whole genome shotgun (WGS) entry which is preliminary data.</text>
</comment>
<evidence type="ECO:0000313" key="5">
    <source>
        <dbReference type="EMBL" id="OME94618.1"/>
    </source>
</evidence>
<dbReference type="CDD" id="cd00090">
    <property type="entry name" value="HTH_ARSR"/>
    <property type="match status" value="1"/>
</dbReference>
<name>A0A1R1B540_PAELA</name>
<evidence type="ECO:0000256" key="3">
    <source>
        <dbReference type="ARBA" id="ARBA00023163"/>
    </source>
</evidence>
<dbReference type="InterPro" id="IPR001845">
    <property type="entry name" value="HTH_ArsR_DNA-bd_dom"/>
</dbReference>
<dbReference type="Pfam" id="PF01022">
    <property type="entry name" value="HTH_5"/>
    <property type="match status" value="1"/>
</dbReference>
<evidence type="ECO:0000256" key="1">
    <source>
        <dbReference type="ARBA" id="ARBA00023015"/>
    </source>
</evidence>
<dbReference type="InterPro" id="IPR036390">
    <property type="entry name" value="WH_DNA-bd_sf"/>
</dbReference>
<dbReference type="Gene3D" id="1.10.10.10">
    <property type="entry name" value="Winged helix-like DNA-binding domain superfamily/Winged helix DNA-binding domain"/>
    <property type="match status" value="1"/>
</dbReference>
<keyword evidence="1" id="KW-0805">Transcription regulation</keyword>
<dbReference type="InterPro" id="IPR011991">
    <property type="entry name" value="ArsR-like_HTH"/>
</dbReference>